<dbReference type="Proteomes" id="UP000060787">
    <property type="component" value="Chromosome"/>
</dbReference>
<name>A0A0S2FBA3_LYSAN</name>
<feature type="compositionally biased region" description="Basic and acidic residues" evidence="1">
    <location>
        <begin position="1"/>
        <end position="10"/>
    </location>
</feature>
<sequence length="54" mass="5580">MVRREDDHLTGVRKSSAQAAKRPQNRAAGPQSRSFADAGIGVAGFKAAGPGNDT</sequence>
<feature type="region of interest" description="Disordered" evidence="1">
    <location>
        <begin position="1"/>
        <end position="54"/>
    </location>
</feature>
<protein>
    <submittedName>
        <fullName evidence="2">Uncharacterized protein</fullName>
    </submittedName>
</protein>
<dbReference type="KEGG" id="lab:LA76x_2670"/>
<accession>A0A0S2FBA3</accession>
<reference evidence="2 3" key="1">
    <citation type="journal article" date="2015" name="BMC Genomics">
        <title>Comparative genomics and metabolic profiling of the genus Lysobacter.</title>
        <authorList>
            <person name="de Bruijn I."/>
            <person name="Cheng X."/>
            <person name="de Jager V."/>
            <person name="Exposito R.G."/>
            <person name="Watrous J."/>
            <person name="Patel N."/>
            <person name="Postma J."/>
            <person name="Dorrestein P.C."/>
            <person name="Kobayashi D."/>
            <person name="Raaijmakers J.M."/>
        </authorList>
    </citation>
    <scope>NUCLEOTIDE SEQUENCE [LARGE SCALE GENOMIC DNA]</scope>
    <source>
        <strain evidence="2 3">76</strain>
    </source>
</reference>
<dbReference type="EMBL" id="CP011129">
    <property type="protein sequence ID" value="ALN80800.1"/>
    <property type="molecule type" value="Genomic_DNA"/>
</dbReference>
<proteinExistence type="predicted"/>
<gene>
    <name evidence="2" type="ORF">LA76x_2670</name>
</gene>
<keyword evidence="3" id="KW-1185">Reference proteome</keyword>
<dbReference type="STRING" id="84531.LA76x_2670"/>
<dbReference type="AlphaFoldDB" id="A0A0S2FBA3"/>
<evidence type="ECO:0000313" key="3">
    <source>
        <dbReference type="Proteomes" id="UP000060787"/>
    </source>
</evidence>
<evidence type="ECO:0000256" key="1">
    <source>
        <dbReference type="SAM" id="MobiDB-lite"/>
    </source>
</evidence>
<organism evidence="2 3">
    <name type="scientific">Lysobacter antibioticus</name>
    <dbReference type="NCBI Taxonomy" id="84531"/>
    <lineage>
        <taxon>Bacteria</taxon>
        <taxon>Pseudomonadati</taxon>
        <taxon>Pseudomonadota</taxon>
        <taxon>Gammaproteobacteria</taxon>
        <taxon>Lysobacterales</taxon>
        <taxon>Lysobacteraceae</taxon>
        <taxon>Lysobacter</taxon>
    </lineage>
</organism>
<dbReference type="PATRIC" id="fig|84531.8.peg.2682"/>
<evidence type="ECO:0000313" key="2">
    <source>
        <dbReference type="EMBL" id="ALN80800.1"/>
    </source>
</evidence>